<sequence>MALFLHLILCGSLVFLSTSELIIDVAPRVISELTAQLVIKCSITNNQVQQLDLIKSLSLSRYNETIKEFEDLFVLNSSTLNLNQLVQSQHLQLSFGSLFITLTLLIPTQLDAKVYRCTVTGDNANAANVSLFAYKEVEYERNSTALIEEIRRLKKDENACQCCLKKDDRSDTSQSSKNSILWKL</sequence>
<dbReference type="VEuPathDB" id="VectorBase:BGLAX_037020"/>
<dbReference type="AlphaFoldDB" id="A0A2C9KDJ3"/>
<name>A0A2C9KDJ3_BIOGL</name>
<organism evidence="2 3">
    <name type="scientific">Biomphalaria glabrata</name>
    <name type="common">Bloodfluke planorb</name>
    <name type="synonym">Freshwater snail</name>
    <dbReference type="NCBI Taxonomy" id="6526"/>
    <lineage>
        <taxon>Eukaryota</taxon>
        <taxon>Metazoa</taxon>
        <taxon>Spiralia</taxon>
        <taxon>Lophotrochozoa</taxon>
        <taxon>Mollusca</taxon>
        <taxon>Gastropoda</taxon>
        <taxon>Heterobranchia</taxon>
        <taxon>Euthyneura</taxon>
        <taxon>Panpulmonata</taxon>
        <taxon>Hygrophila</taxon>
        <taxon>Lymnaeoidea</taxon>
        <taxon>Planorbidae</taxon>
        <taxon>Biomphalaria</taxon>
    </lineage>
</organism>
<dbReference type="Proteomes" id="UP000076420">
    <property type="component" value="Unassembled WGS sequence"/>
</dbReference>
<dbReference type="KEGG" id="bgt:106053939"/>
<dbReference type="VEuPathDB" id="VectorBase:BGLB017891"/>
<feature type="signal peptide" evidence="1">
    <location>
        <begin position="1"/>
        <end position="19"/>
    </location>
</feature>
<evidence type="ECO:0000313" key="2">
    <source>
        <dbReference type="EnsemblMetazoa" id="BGLB017891-PA"/>
    </source>
</evidence>
<evidence type="ECO:0000256" key="1">
    <source>
        <dbReference type="SAM" id="SignalP"/>
    </source>
</evidence>
<feature type="chain" id="PRO_5012316182" evidence="1">
    <location>
        <begin position="20"/>
        <end position="184"/>
    </location>
</feature>
<evidence type="ECO:0000313" key="3">
    <source>
        <dbReference type="Proteomes" id="UP000076420"/>
    </source>
</evidence>
<protein>
    <submittedName>
        <fullName evidence="2">Uncharacterized protein</fullName>
    </submittedName>
</protein>
<dbReference type="EnsemblMetazoa" id="BGLB017891-RA">
    <property type="protein sequence ID" value="BGLB017891-PA"/>
    <property type="gene ID" value="BGLB017891"/>
</dbReference>
<gene>
    <name evidence="2" type="primary">106053939</name>
</gene>
<accession>A0A2C9KDJ3</accession>
<proteinExistence type="predicted"/>
<keyword evidence="1" id="KW-0732">Signal</keyword>
<reference evidence="2" key="1">
    <citation type="submission" date="2020-05" db="UniProtKB">
        <authorList>
            <consortium name="EnsemblMetazoa"/>
        </authorList>
    </citation>
    <scope>IDENTIFICATION</scope>
    <source>
        <strain evidence="2">BB02</strain>
    </source>
</reference>